<proteinExistence type="predicted"/>
<organism evidence="2 3">
    <name type="scientific">Methanolobus vulcani</name>
    <dbReference type="NCBI Taxonomy" id="38026"/>
    <lineage>
        <taxon>Archaea</taxon>
        <taxon>Methanobacteriati</taxon>
        <taxon>Methanobacteriota</taxon>
        <taxon>Stenosarchaea group</taxon>
        <taxon>Methanomicrobia</taxon>
        <taxon>Methanosarcinales</taxon>
        <taxon>Methanosarcinaceae</taxon>
        <taxon>Methanolobus</taxon>
    </lineage>
</organism>
<dbReference type="Proteomes" id="UP000319335">
    <property type="component" value="Unassembled WGS sequence"/>
</dbReference>
<evidence type="ECO:0000259" key="1">
    <source>
        <dbReference type="Pfam" id="PF00535"/>
    </source>
</evidence>
<accession>A0A7Z8KLR1</accession>
<dbReference type="InterPro" id="IPR001173">
    <property type="entry name" value="Glyco_trans_2-like"/>
</dbReference>
<sequence length="315" mass="36464">MKLAPIALFVYNRPNHTHQTLENLIKAPEFKDSVLYIFCDGAKTEEDVSAVQNTRKLIHSYDLKNTIIIESENNKGLARSIVEGINYVLQKHDKIIVLEDDCVPTPDFLNFMNFCLSYYESDERIMNVSGYASPIEIPEDYPYDIYFSYRSSSWGWSTWKRAWAYYSNNPNILKMIESSSSIKKKLDRAGLDLYPMIKKQTSGKSDSWAVYWSINIILKDGLCIFPVKSRIRNIGNDGSGTHCSADKRYDVQINEQNTEQMSIPKIVIPDGRIVKACYNFYAGSMFKKTLYFCYHRFSKFIDLDSIICLQRLKLI</sequence>
<dbReference type="Gene3D" id="3.90.550.10">
    <property type="entry name" value="Spore Coat Polysaccharide Biosynthesis Protein SpsA, Chain A"/>
    <property type="match status" value="1"/>
</dbReference>
<evidence type="ECO:0000313" key="3">
    <source>
        <dbReference type="Proteomes" id="UP000319335"/>
    </source>
</evidence>
<gene>
    <name evidence="2" type="ORF">FKV42_11645</name>
</gene>
<keyword evidence="2" id="KW-0808">Transferase</keyword>
<protein>
    <submittedName>
        <fullName evidence="2">Glycosyltransferase</fullName>
    </submittedName>
</protein>
<dbReference type="EMBL" id="VIAQ01000019">
    <property type="protein sequence ID" value="TQD23860.1"/>
    <property type="molecule type" value="Genomic_DNA"/>
</dbReference>
<dbReference type="RefSeq" id="WP_154810483.1">
    <property type="nucleotide sequence ID" value="NZ_VIAQ01000019.1"/>
</dbReference>
<reference evidence="2 3" key="1">
    <citation type="submission" date="2019-06" db="EMBL/GenBank/DDBJ databases">
        <title>Draft genome sequence of Methanolobus vulcani B1d.</title>
        <authorList>
            <person name="Creighbaum A.J."/>
            <person name="Ticak T."/>
            <person name="Hariraju D."/>
            <person name="Arivett B.A."/>
            <person name="Ferguson D.J.Jr."/>
        </authorList>
    </citation>
    <scope>NUCLEOTIDE SEQUENCE [LARGE SCALE GENOMIC DNA]</scope>
    <source>
        <strain evidence="2 3">B1d</strain>
    </source>
</reference>
<dbReference type="InterPro" id="IPR029044">
    <property type="entry name" value="Nucleotide-diphossugar_trans"/>
</dbReference>
<evidence type="ECO:0000313" key="2">
    <source>
        <dbReference type="EMBL" id="TQD23860.1"/>
    </source>
</evidence>
<dbReference type="GO" id="GO:0016740">
    <property type="term" value="F:transferase activity"/>
    <property type="evidence" value="ECO:0007669"/>
    <property type="project" value="UniProtKB-KW"/>
</dbReference>
<dbReference type="CDD" id="cd00761">
    <property type="entry name" value="Glyco_tranf_GTA_type"/>
    <property type="match status" value="1"/>
</dbReference>
<comment type="caution">
    <text evidence="2">The sequence shown here is derived from an EMBL/GenBank/DDBJ whole genome shotgun (WGS) entry which is preliminary data.</text>
</comment>
<dbReference type="Pfam" id="PF00535">
    <property type="entry name" value="Glycos_transf_2"/>
    <property type="match status" value="1"/>
</dbReference>
<keyword evidence="3" id="KW-1185">Reference proteome</keyword>
<name>A0A7Z8KLR1_9EURY</name>
<dbReference type="SUPFAM" id="SSF53448">
    <property type="entry name" value="Nucleotide-diphospho-sugar transferases"/>
    <property type="match status" value="1"/>
</dbReference>
<dbReference type="AlphaFoldDB" id="A0A7Z8KLR1"/>
<feature type="domain" description="Glycosyltransferase 2-like" evidence="1">
    <location>
        <begin position="9"/>
        <end position="109"/>
    </location>
</feature>
<dbReference type="OrthoDB" id="350859at2157"/>